<feature type="transmembrane region" description="Helical" evidence="1">
    <location>
        <begin position="150"/>
        <end position="173"/>
    </location>
</feature>
<comment type="caution">
    <text evidence="3">The sequence shown here is derived from an EMBL/GenBank/DDBJ whole genome shotgun (WGS) entry which is preliminary data.</text>
</comment>
<sequence>MPHVRRVTIDFDSFQVQTDKNLGVIEVGVFVSLTLFGILLAQAYSFFCRSKEDSSGLKLLVSSLVYVLALFEPAPELPGFANLIAVSSFLETVHTSLASAAVYYDTVTTWKTPAINTYPFAIITIVENLITTMVQLCFSYRIKRLAGSQSLAAFACFVLAILRSLGLCAVSVVAIRDIMFDGGTGVFVVRVSWLITADLTVGSAADMLIAASMIYYLRKLSSPTNVRSTGQVVKGLMRWSIQTGLITSLAHLATIVCTTQGLVWLSIYIVLAKLYSNSLLMILNARPLKGTTVSLYDASSSGSREATISLPTSFVPKLERVAQSPPVEVPIIVEKV</sequence>
<organism evidence="3 4">
    <name type="scientific">Agrocybe chaxingu</name>
    <dbReference type="NCBI Taxonomy" id="84603"/>
    <lineage>
        <taxon>Eukaryota</taxon>
        <taxon>Fungi</taxon>
        <taxon>Dikarya</taxon>
        <taxon>Basidiomycota</taxon>
        <taxon>Agaricomycotina</taxon>
        <taxon>Agaricomycetes</taxon>
        <taxon>Agaricomycetidae</taxon>
        <taxon>Agaricales</taxon>
        <taxon>Agaricineae</taxon>
        <taxon>Strophariaceae</taxon>
        <taxon>Agrocybe</taxon>
    </lineage>
</organism>
<dbReference type="EMBL" id="JANKHO010000531">
    <property type="protein sequence ID" value="KAJ3508791.1"/>
    <property type="molecule type" value="Genomic_DNA"/>
</dbReference>
<evidence type="ECO:0000256" key="1">
    <source>
        <dbReference type="SAM" id="Phobius"/>
    </source>
</evidence>
<evidence type="ECO:0000313" key="3">
    <source>
        <dbReference type="EMBL" id="KAJ3508791.1"/>
    </source>
</evidence>
<name>A0A9W8JY97_9AGAR</name>
<gene>
    <name evidence="3" type="ORF">NLJ89_g5560</name>
</gene>
<keyword evidence="4" id="KW-1185">Reference proteome</keyword>
<dbReference type="Pfam" id="PF20152">
    <property type="entry name" value="DUF6534"/>
    <property type="match status" value="1"/>
</dbReference>
<dbReference type="InterPro" id="IPR045339">
    <property type="entry name" value="DUF6534"/>
</dbReference>
<feature type="transmembrane region" description="Helical" evidence="1">
    <location>
        <begin position="116"/>
        <end position="138"/>
    </location>
</feature>
<accession>A0A9W8JY97</accession>
<proteinExistence type="predicted"/>
<dbReference type="PANTHER" id="PTHR40465:SF1">
    <property type="entry name" value="DUF6534 DOMAIN-CONTAINING PROTEIN"/>
    <property type="match status" value="1"/>
</dbReference>
<dbReference type="OrthoDB" id="2929525at2759"/>
<dbReference type="PANTHER" id="PTHR40465">
    <property type="entry name" value="CHROMOSOME 1, WHOLE GENOME SHOTGUN SEQUENCE"/>
    <property type="match status" value="1"/>
</dbReference>
<keyword evidence="1" id="KW-0812">Transmembrane</keyword>
<evidence type="ECO:0000259" key="2">
    <source>
        <dbReference type="Pfam" id="PF20152"/>
    </source>
</evidence>
<protein>
    <recommendedName>
        <fullName evidence="2">DUF6534 domain-containing protein</fullName>
    </recommendedName>
</protein>
<dbReference type="AlphaFoldDB" id="A0A9W8JY97"/>
<reference evidence="3" key="1">
    <citation type="submission" date="2022-07" db="EMBL/GenBank/DDBJ databases">
        <title>Genome Sequence of Agrocybe chaxingu.</title>
        <authorList>
            <person name="Buettner E."/>
        </authorList>
    </citation>
    <scope>NUCLEOTIDE SEQUENCE</scope>
    <source>
        <strain evidence="3">MP-N11</strain>
    </source>
</reference>
<feature type="transmembrane region" description="Helical" evidence="1">
    <location>
        <begin position="193"/>
        <end position="216"/>
    </location>
</feature>
<feature type="transmembrane region" description="Helical" evidence="1">
    <location>
        <begin position="21"/>
        <end position="43"/>
    </location>
</feature>
<evidence type="ECO:0000313" key="4">
    <source>
        <dbReference type="Proteomes" id="UP001148786"/>
    </source>
</evidence>
<feature type="domain" description="DUF6534" evidence="2">
    <location>
        <begin position="203"/>
        <end position="286"/>
    </location>
</feature>
<dbReference type="Proteomes" id="UP001148786">
    <property type="component" value="Unassembled WGS sequence"/>
</dbReference>
<keyword evidence="1" id="KW-1133">Transmembrane helix</keyword>
<keyword evidence="1" id="KW-0472">Membrane</keyword>